<sequence length="351" mass="40539">MNYNVNLYHLSHTDLDGYACQFVSNFYFKNCYFYNSNYGKEINDNFSMILDRIDESLKLDSEVCSIVLISDLNLSLSQCESFEEALSKRSNAKIFLLDHHQSGQACAEKYAWYFLDSSRCATKIVYDFFSKMFFQNENLAKFVDVVNAIDIWLKDDTNFELGKVLLSMVSNAKELNRVLFPQKNTEYMFFLLSKAQTFVGKDKAHILFEDSLHFLKKEFFKDEENNTLGNLLSIYVVKILNENKEYFTLKYKEYKFLLTYNIGNVSVIGNDFLTLNKDYDFFLDVNSKKTLSFRSNNKVDVSLIAQTLVGGGGHKNASGGFFAAFKDSSDYSFIKNQILDLIKSKEEKSGE</sequence>
<keyword evidence="2" id="KW-1185">Reference proteome</keyword>
<gene>
    <name evidence="1" type="ORF">CAV_0970</name>
</gene>
<dbReference type="InterPro" id="IPR052968">
    <property type="entry name" value="Nucleotide_metab_enz"/>
</dbReference>
<evidence type="ECO:0000313" key="2">
    <source>
        <dbReference type="Proteomes" id="UP000201169"/>
    </source>
</evidence>
<reference evidence="1 2" key="1">
    <citation type="submission" date="2017-07" db="EMBL/GenBank/DDBJ databases">
        <title>Analysis of two Campylobacter avium genomes and identification of a novel hippuricase gene.</title>
        <authorList>
            <person name="Miller W.G."/>
            <person name="Chapman M.H."/>
            <person name="Yee E."/>
            <person name="Revez J."/>
            <person name="Bono J.L."/>
            <person name="Rossi M."/>
        </authorList>
    </citation>
    <scope>NUCLEOTIDE SEQUENCE [LARGE SCALE GENOMIC DNA]</scope>
    <source>
        <strain evidence="1 2">LMG 24591</strain>
    </source>
</reference>
<dbReference type="GO" id="GO:0016787">
    <property type="term" value="F:hydrolase activity"/>
    <property type="evidence" value="ECO:0007669"/>
    <property type="project" value="UniProtKB-KW"/>
</dbReference>
<proteinExistence type="predicted"/>
<name>A0A222MY28_9BACT</name>
<dbReference type="KEGG" id="cavi:CAV_0970"/>
<organism evidence="1 2">
    <name type="scientific">Campylobacter avium LMG 24591</name>
    <dbReference type="NCBI Taxonomy" id="522484"/>
    <lineage>
        <taxon>Bacteria</taxon>
        <taxon>Pseudomonadati</taxon>
        <taxon>Campylobacterota</taxon>
        <taxon>Epsilonproteobacteria</taxon>
        <taxon>Campylobacterales</taxon>
        <taxon>Campylobacteraceae</taxon>
        <taxon>Campylobacter</taxon>
    </lineage>
</organism>
<dbReference type="PANTHER" id="PTHR42146">
    <property type="entry name" value="3',5'-CYCLIC-NUCLEOTIDE PHOSPHODIESTERASE"/>
    <property type="match status" value="1"/>
</dbReference>
<evidence type="ECO:0000313" key="1">
    <source>
        <dbReference type="EMBL" id="ASQ30628.1"/>
    </source>
</evidence>
<dbReference type="EMBL" id="CP022347">
    <property type="protein sequence ID" value="ASQ30628.1"/>
    <property type="molecule type" value="Genomic_DNA"/>
</dbReference>
<dbReference type="InterPro" id="IPR038763">
    <property type="entry name" value="DHH_sf"/>
</dbReference>
<dbReference type="Proteomes" id="UP000201169">
    <property type="component" value="Chromosome"/>
</dbReference>
<dbReference type="AlphaFoldDB" id="A0A222MY28"/>
<keyword evidence="1" id="KW-0378">Hydrolase</keyword>
<dbReference type="Gene3D" id="3.10.310.30">
    <property type="match status" value="1"/>
</dbReference>
<dbReference type="PANTHER" id="PTHR42146:SF1">
    <property type="entry name" value="OLIGORIBONUCLEASE NRNB"/>
    <property type="match status" value="1"/>
</dbReference>
<dbReference type="SUPFAM" id="SSF64182">
    <property type="entry name" value="DHH phosphoesterases"/>
    <property type="match status" value="1"/>
</dbReference>
<protein>
    <submittedName>
        <fullName evidence="1">DHH-type phosphohydrolase</fullName>
    </submittedName>
</protein>
<accession>A0A222MY28</accession>